<dbReference type="RefSeq" id="WP_184589451.1">
    <property type="nucleotide sequence ID" value="NZ_JACHLI010000008.1"/>
</dbReference>
<dbReference type="EMBL" id="JACHLI010000008">
    <property type="protein sequence ID" value="MBB4863768.1"/>
    <property type="molecule type" value="Genomic_DNA"/>
</dbReference>
<comment type="caution">
    <text evidence="1">The sequence shown here is derived from an EMBL/GenBank/DDBJ whole genome shotgun (WGS) entry which is preliminary data.</text>
</comment>
<accession>A0A7W7P0G5</accession>
<protein>
    <submittedName>
        <fullName evidence="1">Uncharacterized protein</fullName>
    </submittedName>
</protein>
<proteinExistence type="predicted"/>
<evidence type="ECO:0000313" key="1">
    <source>
        <dbReference type="EMBL" id="MBB4863768.1"/>
    </source>
</evidence>
<evidence type="ECO:0000313" key="2">
    <source>
        <dbReference type="Proteomes" id="UP000566995"/>
    </source>
</evidence>
<organism evidence="1 2">
    <name type="scientific">Pseudomonas nitroreducens</name>
    <dbReference type="NCBI Taxonomy" id="46680"/>
    <lineage>
        <taxon>Bacteria</taxon>
        <taxon>Pseudomonadati</taxon>
        <taxon>Pseudomonadota</taxon>
        <taxon>Gammaproteobacteria</taxon>
        <taxon>Pseudomonadales</taxon>
        <taxon>Pseudomonadaceae</taxon>
        <taxon>Pseudomonas</taxon>
    </lineage>
</organism>
<name>A0A7W7P0G5_PSENT</name>
<reference evidence="1 2" key="1">
    <citation type="submission" date="2020-08" db="EMBL/GenBank/DDBJ databases">
        <title>Functional genomics of gut bacteria from endangered species of beetles.</title>
        <authorList>
            <person name="Carlos-Shanley C."/>
        </authorList>
    </citation>
    <scope>NUCLEOTIDE SEQUENCE [LARGE SCALE GENOMIC DNA]</scope>
    <source>
        <strain evidence="1 2">S00179</strain>
    </source>
</reference>
<dbReference type="AlphaFoldDB" id="A0A7W7P0G5"/>
<sequence>MLPSLPELFHEEPLQWGLRGDPYLWREMAEHLAHTPWPASEAALAQLLRQLFEQLAGICLDDPRPVHLPRHAHGGMSSGMVSSEFWRERAIPLLVERYRGQSGQA</sequence>
<dbReference type="Proteomes" id="UP000566995">
    <property type="component" value="Unassembled WGS sequence"/>
</dbReference>
<gene>
    <name evidence="1" type="ORF">HNP46_002620</name>
</gene>